<dbReference type="PANTHER" id="PTHR24223">
    <property type="entry name" value="ATP-BINDING CASSETTE SUB-FAMILY C"/>
    <property type="match status" value="1"/>
</dbReference>
<organism evidence="9 10">
    <name type="scientific">Pontoporia blainvillei</name>
    <name type="common">Franciscana</name>
    <name type="synonym">Delphinus blainvillei</name>
    <dbReference type="NCBI Taxonomy" id="48723"/>
    <lineage>
        <taxon>Eukaryota</taxon>
        <taxon>Metazoa</taxon>
        <taxon>Chordata</taxon>
        <taxon>Craniata</taxon>
        <taxon>Vertebrata</taxon>
        <taxon>Euteleostomi</taxon>
        <taxon>Mammalia</taxon>
        <taxon>Eutheria</taxon>
        <taxon>Laurasiatheria</taxon>
        <taxon>Artiodactyla</taxon>
        <taxon>Whippomorpha</taxon>
        <taxon>Cetacea</taxon>
        <taxon>Odontoceti</taxon>
        <taxon>Pontoporiidae</taxon>
        <taxon>Pontoporia</taxon>
    </lineage>
</organism>
<evidence type="ECO:0000256" key="4">
    <source>
        <dbReference type="ARBA" id="ARBA00022840"/>
    </source>
</evidence>
<keyword evidence="10" id="KW-1185">Reference proteome</keyword>
<evidence type="ECO:0000256" key="7">
    <source>
        <dbReference type="SAM" id="Phobius"/>
    </source>
</evidence>
<evidence type="ECO:0000256" key="6">
    <source>
        <dbReference type="ARBA" id="ARBA00023136"/>
    </source>
</evidence>
<evidence type="ECO:0000259" key="8">
    <source>
        <dbReference type="PROSITE" id="PS50929"/>
    </source>
</evidence>
<evidence type="ECO:0000256" key="3">
    <source>
        <dbReference type="ARBA" id="ARBA00022741"/>
    </source>
</evidence>
<name>A0ABX0S4Q3_PONBL</name>
<dbReference type="Pfam" id="PF00664">
    <property type="entry name" value="ABC_membrane"/>
    <property type="match status" value="2"/>
</dbReference>
<keyword evidence="4" id="KW-0067">ATP-binding</keyword>
<keyword evidence="2 7" id="KW-0812">Transmembrane</keyword>
<comment type="caution">
    <text evidence="9">The sequence shown here is derived from an EMBL/GenBank/DDBJ whole genome shotgun (WGS) entry which is preliminary data.</text>
</comment>
<proteinExistence type="predicted"/>
<feature type="transmembrane region" description="Helical" evidence="7">
    <location>
        <begin position="59"/>
        <end position="76"/>
    </location>
</feature>
<feature type="transmembrane region" description="Helical" evidence="7">
    <location>
        <begin position="129"/>
        <end position="152"/>
    </location>
</feature>
<keyword evidence="1" id="KW-0813">Transport</keyword>
<evidence type="ECO:0000256" key="2">
    <source>
        <dbReference type="ARBA" id="ARBA00022692"/>
    </source>
</evidence>
<dbReference type="SUPFAM" id="SSF90123">
    <property type="entry name" value="ABC transporter transmembrane region"/>
    <property type="match status" value="1"/>
</dbReference>
<accession>A0ABX0S4Q3</accession>
<dbReference type="EMBL" id="PGGH01150402">
    <property type="protein sequence ID" value="NIG60053.1"/>
    <property type="molecule type" value="Genomic_DNA"/>
</dbReference>
<keyword evidence="3" id="KW-0547">Nucleotide-binding</keyword>
<keyword evidence="5 7" id="KW-1133">Transmembrane helix</keyword>
<sequence>MYRLKVLQMRLRMAITGLVYRKVLALSSSSRKASAVGDVVNLVSVDVQRLTESITYLNGLWLPLIWIIICFLYLWQEEQMRQKDSRARLTSCILRNVRTVKYHGWEGAFLDRVLSIRAQELGALRTSSLLFSVSLVSFQVSTFLVALVVFAVHTLVAEENAMDAEKAFVTLTVLNILNKAQAFLPFSIHSVVQARVSLDRLAAFLCLEEIDPEAVDSRSCRCGES</sequence>
<protein>
    <submittedName>
        <fullName evidence="9">Multidrug resistance-associated protein</fullName>
    </submittedName>
</protein>
<evidence type="ECO:0000256" key="1">
    <source>
        <dbReference type="ARBA" id="ARBA00022448"/>
    </source>
</evidence>
<dbReference type="InterPro" id="IPR011527">
    <property type="entry name" value="ABC1_TM_dom"/>
</dbReference>
<dbReference type="InterPro" id="IPR036640">
    <property type="entry name" value="ABC1_TM_sf"/>
</dbReference>
<evidence type="ECO:0000256" key="5">
    <source>
        <dbReference type="ARBA" id="ARBA00022989"/>
    </source>
</evidence>
<dbReference type="Gene3D" id="1.20.1560.10">
    <property type="entry name" value="ABC transporter type 1, transmembrane domain"/>
    <property type="match status" value="1"/>
</dbReference>
<dbReference type="Proteomes" id="UP001165941">
    <property type="component" value="Unassembled WGS sequence"/>
</dbReference>
<dbReference type="PANTHER" id="PTHR24223:SF339">
    <property type="entry name" value="ATP-BINDING CASSETTE SUB-FAMILY C MEMBER 6"/>
    <property type="match status" value="1"/>
</dbReference>
<evidence type="ECO:0000313" key="9">
    <source>
        <dbReference type="EMBL" id="NIG60053.1"/>
    </source>
</evidence>
<gene>
    <name evidence="9" type="ORF">BU61_3710</name>
</gene>
<dbReference type="InterPro" id="IPR050173">
    <property type="entry name" value="ABC_transporter_C-like"/>
</dbReference>
<dbReference type="PROSITE" id="PS50929">
    <property type="entry name" value="ABC_TM1F"/>
    <property type="match status" value="1"/>
</dbReference>
<evidence type="ECO:0000313" key="10">
    <source>
        <dbReference type="Proteomes" id="UP001165941"/>
    </source>
</evidence>
<keyword evidence="6 7" id="KW-0472">Membrane</keyword>
<feature type="domain" description="ABC transmembrane type-1" evidence="8">
    <location>
        <begin position="2"/>
        <end position="193"/>
    </location>
</feature>
<reference evidence="9" key="1">
    <citation type="submission" date="2018-05" db="EMBL/GenBank/DDBJ databases">
        <authorList>
            <person name="Pedro S.L.S."/>
            <person name="Freitas R.C."/>
            <person name="Barreto A.S."/>
            <person name="Lima A.O.S."/>
        </authorList>
    </citation>
    <scope>NUCLEOTIDE SEQUENCE</scope>
    <source>
        <strain evidence="9">BP203</strain>
        <tissue evidence="9">Muscle</tissue>
    </source>
</reference>